<accession>A0A164RM31</accession>
<proteinExistence type="predicted"/>
<keyword evidence="1" id="KW-0472">Membrane</keyword>
<gene>
    <name evidence="2" type="ORF">SISNIDRAFT_178475</name>
</gene>
<sequence length="55" mass="6390">MRDYDEKFGSEPWVGIGGLFGQRLIQLLLLFVRLFNRYLRPRLSPSPNILPSPSE</sequence>
<evidence type="ECO:0000256" key="1">
    <source>
        <dbReference type="SAM" id="Phobius"/>
    </source>
</evidence>
<reference evidence="2 3" key="1">
    <citation type="journal article" date="2016" name="Mol. Biol. Evol.">
        <title>Comparative Genomics of Early-Diverging Mushroom-Forming Fungi Provides Insights into the Origins of Lignocellulose Decay Capabilities.</title>
        <authorList>
            <person name="Nagy L.G."/>
            <person name="Riley R."/>
            <person name="Tritt A."/>
            <person name="Adam C."/>
            <person name="Daum C."/>
            <person name="Floudas D."/>
            <person name="Sun H."/>
            <person name="Yadav J.S."/>
            <person name="Pangilinan J."/>
            <person name="Larsson K.H."/>
            <person name="Matsuura K."/>
            <person name="Barry K."/>
            <person name="Labutti K."/>
            <person name="Kuo R."/>
            <person name="Ohm R.A."/>
            <person name="Bhattacharya S.S."/>
            <person name="Shirouzu T."/>
            <person name="Yoshinaga Y."/>
            <person name="Martin F.M."/>
            <person name="Grigoriev I.V."/>
            <person name="Hibbett D.S."/>
        </authorList>
    </citation>
    <scope>NUCLEOTIDE SEQUENCE [LARGE SCALE GENOMIC DNA]</scope>
    <source>
        <strain evidence="2 3">HHB9708</strain>
    </source>
</reference>
<evidence type="ECO:0000313" key="2">
    <source>
        <dbReference type="EMBL" id="KZS90684.1"/>
    </source>
</evidence>
<dbReference type="EMBL" id="KV419420">
    <property type="protein sequence ID" value="KZS90684.1"/>
    <property type="molecule type" value="Genomic_DNA"/>
</dbReference>
<feature type="transmembrane region" description="Helical" evidence="1">
    <location>
        <begin position="12"/>
        <end position="32"/>
    </location>
</feature>
<keyword evidence="3" id="KW-1185">Reference proteome</keyword>
<keyword evidence="1" id="KW-1133">Transmembrane helix</keyword>
<dbReference type="AlphaFoldDB" id="A0A164RM31"/>
<dbReference type="Proteomes" id="UP000076722">
    <property type="component" value="Unassembled WGS sequence"/>
</dbReference>
<protein>
    <submittedName>
        <fullName evidence="2">Uncharacterized protein</fullName>
    </submittedName>
</protein>
<keyword evidence="1" id="KW-0812">Transmembrane</keyword>
<evidence type="ECO:0000313" key="3">
    <source>
        <dbReference type="Proteomes" id="UP000076722"/>
    </source>
</evidence>
<name>A0A164RM31_9AGAM</name>
<organism evidence="2 3">
    <name type="scientific">Sistotremastrum niveocremeum HHB9708</name>
    <dbReference type="NCBI Taxonomy" id="1314777"/>
    <lineage>
        <taxon>Eukaryota</taxon>
        <taxon>Fungi</taxon>
        <taxon>Dikarya</taxon>
        <taxon>Basidiomycota</taxon>
        <taxon>Agaricomycotina</taxon>
        <taxon>Agaricomycetes</taxon>
        <taxon>Sistotremastrales</taxon>
        <taxon>Sistotremastraceae</taxon>
        <taxon>Sertulicium</taxon>
        <taxon>Sertulicium niveocremeum</taxon>
    </lineage>
</organism>